<evidence type="ECO:0000256" key="1">
    <source>
        <dbReference type="SAM" id="MobiDB-lite"/>
    </source>
</evidence>
<gene>
    <name evidence="2" type="ORF">EYF80_054389</name>
</gene>
<protein>
    <submittedName>
        <fullName evidence="2">Uncharacterized protein</fullName>
    </submittedName>
</protein>
<keyword evidence="3" id="KW-1185">Reference proteome</keyword>
<organism evidence="2 3">
    <name type="scientific">Liparis tanakae</name>
    <name type="common">Tanaka's snailfish</name>
    <dbReference type="NCBI Taxonomy" id="230148"/>
    <lineage>
        <taxon>Eukaryota</taxon>
        <taxon>Metazoa</taxon>
        <taxon>Chordata</taxon>
        <taxon>Craniata</taxon>
        <taxon>Vertebrata</taxon>
        <taxon>Euteleostomi</taxon>
        <taxon>Actinopterygii</taxon>
        <taxon>Neopterygii</taxon>
        <taxon>Teleostei</taxon>
        <taxon>Neoteleostei</taxon>
        <taxon>Acanthomorphata</taxon>
        <taxon>Eupercaria</taxon>
        <taxon>Perciformes</taxon>
        <taxon>Cottioidei</taxon>
        <taxon>Cottales</taxon>
        <taxon>Liparidae</taxon>
        <taxon>Liparis</taxon>
    </lineage>
</organism>
<dbReference type="EMBL" id="SRLO01001768">
    <property type="protein sequence ID" value="TNN35442.1"/>
    <property type="molecule type" value="Genomic_DNA"/>
</dbReference>
<feature type="region of interest" description="Disordered" evidence="1">
    <location>
        <begin position="53"/>
        <end position="81"/>
    </location>
</feature>
<sequence length="121" mass="13419">MATDVRPPWLMALKAYSEKKRQEESIKVMFTEGHISITAVTTTPSFLTLHLQPETRETSTPGCRRRGPASTPGCRRRGPASGFWGISNRKTLHLFLFPLTEGEGNLQLVALGGFDPIHVTK</sequence>
<evidence type="ECO:0000313" key="3">
    <source>
        <dbReference type="Proteomes" id="UP000314294"/>
    </source>
</evidence>
<name>A0A4Z2F4P0_9TELE</name>
<proteinExistence type="predicted"/>
<accession>A0A4Z2F4P0</accession>
<dbReference type="Proteomes" id="UP000314294">
    <property type="component" value="Unassembled WGS sequence"/>
</dbReference>
<dbReference type="AlphaFoldDB" id="A0A4Z2F4P0"/>
<evidence type="ECO:0000313" key="2">
    <source>
        <dbReference type="EMBL" id="TNN35442.1"/>
    </source>
</evidence>
<reference evidence="2 3" key="1">
    <citation type="submission" date="2019-03" db="EMBL/GenBank/DDBJ databases">
        <title>First draft genome of Liparis tanakae, snailfish: a comprehensive survey of snailfish specific genes.</title>
        <authorList>
            <person name="Kim W."/>
            <person name="Song I."/>
            <person name="Jeong J.-H."/>
            <person name="Kim D."/>
            <person name="Kim S."/>
            <person name="Ryu S."/>
            <person name="Song J.Y."/>
            <person name="Lee S.K."/>
        </authorList>
    </citation>
    <scope>NUCLEOTIDE SEQUENCE [LARGE SCALE GENOMIC DNA]</scope>
    <source>
        <tissue evidence="2">Muscle</tissue>
    </source>
</reference>
<comment type="caution">
    <text evidence="2">The sequence shown here is derived from an EMBL/GenBank/DDBJ whole genome shotgun (WGS) entry which is preliminary data.</text>
</comment>